<gene>
    <name evidence="4" type="ORF">ED208_14590</name>
</gene>
<accession>A0A3N0V1N0</accession>
<comment type="caution">
    <text evidence="4">The sequence shown here is derived from an EMBL/GenBank/DDBJ whole genome shotgun (WGS) entry which is preliminary data.</text>
</comment>
<feature type="chain" id="PRO_5018143111" description="NHL repeat containing protein" evidence="3">
    <location>
        <begin position="18"/>
        <end position="392"/>
    </location>
</feature>
<dbReference type="InParanoid" id="A0A3N0V1N0"/>
<evidence type="ECO:0000313" key="5">
    <source>
        <dbReference type="Proteomes" id="UP000282106"/>
    </source>
</evidence>
<dbReference type="Gene3D" id="2.40.10.500">
    <property type="match status" value="1"/>
</dbReference>
<proteinExistence type="predicted"/>
<name>A0A3N0V1N0_9GAMM</name>
<dbReference type="SUPFAM" id="SSF63825">
    <property type="entry name" value="YWTD domain"/>
    <property type="match status" value="1"/>
</dbReference>
<feature type="region of interest" description="Disordered" evidence="2">
    <location>
        <begin position="343"/>
        <end position="365"/>
    </location>
</feature>
<dbReference type="PROSITE" id="PS51257">
    <property type="entry name" value="PROKAR_LIPOPROTEIN"/>
    <property type="match status" value="1"/>
</dbReference>
<dbReference type="RefSeq" id="WP_123212659.1">
    <property type="nucleotide sequence ID" value="NZ_RJVO01000008.1"/>
</dbReference>
<evidence type="ECO:0000313" key="4">
    <source>
        <dbReference type="EMBL" id="ROH86670.1"/>
    </source>
</evidence>
<dbReference type="CDD" id="cd05819">
    <property type="entry name" value="NHL"/>
    <property type="match status" value="1"/>
</dbReference>
<dbReference type="EMBL" id="RJVO01000008">
    <property type="protein sequence ID" value="ROH86670.1"/>
    <property type="molecule type" value="Genomic_DNA"/>
</dbReference>
<sequence length="392" mass="40341">MRASLIPLGLLATSLLAACGGGGDDSSNDYSAYSAFGVIGQADYLSGSANRGSTASAKSLAQPLGGVAGNGTRLYIADYGNSRVLGYDSVPSSPATDANFVLGQPDAQTSLPSPAAADRLALPSKAAVGDGRLAVADSGNNRVLIWNSLPTAGTPADVVIGQADFSADDPGLSASSLNNPTSVALANGKLIVVDQGNNRVLIWNSLPTANNTAADVVIGQSSFVTNASDDEDTGLNKPTDVWTDGYRLLIADTSNNRVLYYSQLPRSSGAAATYVIGQSDFSRTVAGISQTSLNSPTGVASDSTRIYIADASNNRVVRLDSFPIANGAAFSAVYGQDSDTFTTRLANDTDHDGDTDSAPSRETLSTPTGVAVVSGTLYITDRNNHRVLEFQP</sequence>
<dbReference type="Pfam" id="PF01436">
    <property type="entry name" value="NHL"/>
    <property type="match status" value="1"/>
</dbReference>
<dbReference type="GO" id="GO:0008270">
    <property type="term" value="F:zinc ion binding"/>
    <property type="evidence" value="ECO:0007669"/>
    <property type="project" value="UniProtKB-KW"/>
</dbReference>
<keyword evidence="5" id="KW-1185">Reference proteome</keyword>
<dbReference type="Gene3D" id="2.120.10.30">
    <property type="entry name" value="TolB, C-terminal domain"/>
    <property type="match status" value="2"/>
</dbReference>
<dbReference type="SUPFAM" id="SSF63829">
    <property type="entry name" value="Calcium-dependent phosphotriesterase"/>
    <property type="match status" value="1"/>
</dbReference>
<evidence type="ECO:0000256" key="2">
    <source>
        <dbReference type="SAM" id="MobiDB-lite"/>
    </source>
</evidence>
<dbReference type="PANTHER" id="PTHR24104:SF25">
    <property type="entry name" value="PROTEIN LIN-41"/>
    <property type="match status" value="1"/>
</dbReference>
<dbReference type="InterPro" id="IPR001258">
    <property type="entry name" value="NHL_repeat"/>
</dbReference>
<dbReference type="Proteomes" id="UP000282106">
    <property type="component" value="Unassembled WGS sequence"/>
</dbReference>
<dbReference type="InterPro" id="IPR011042">
    <property type="entry name" value="6-blade_b-propeller_TolB-like"/>
</dbReference>
<keyword evidence="3" id="KW-0732">Signal</keyword>
<protein>
    <recommendedName>
        <fullName evidence="6">NHL repeat containing protein</fullName>
    </recommendedName>
</protein>
<dbReference type="AlphaFoldDB" id="A0A3N0V1N0"/>
<evidence type="ECO:0008006" key="6">
    <source>
        <dbReference type="Google" id="ProtNLM"/>
    </source>
</evidence>
<evidence type="ECO:0000256" key="1">
    <source>
        <dbReference type="ARBA" id="ARBA00022737"/>
    </source>
</evidence>
<dbReference type="InterPro" id="IPR050952">
    <property type="entry name" value="TRIM-NHL_E3_ligases"/>
</dbReference>
<evidence type="ECO:0000256" key="3">
    <source>
        <dbReference type="SAM" id="SignalP"/>
    </source>
</evidence>
<reference evidence="4 5" key="1">
    <citation type="submission" date="2018-10" db="EMBL/GenBank/DDBJ databases">
        <authorList>
            <person name="Chen W.-M."/>
        </authorList>
    </citation>
    <scope>NUCLEOTIDE SEQUENCE [LARGE SCALE GENOMIC DNA]</scope>
    <source>
        <strain evidence="4 5">THS-13</strain>
    </source>
</reference>
<organism evidence="4 5">
    <name type="scientific">Stagnimonas aquatica</name>
    <dbReference type="NCBI Taxonomy" id="2689987"/>
    <lineage>
        <taxon>Bacteria</taxon>
        <taxon>Pseudomonadati</taxon>
        <taxon>Pseudomonadota</taxon>
        <taxon>Gammaproteobacteria</taxon>
        <taxon>Nevskiales</taxon>
        <taxon>Nevskiaceae</taxon>
        <taxon>Stagnimonas</taxon>
    </lineage>
</organism>
<dbReference type="PANTHER" id="PTHR24104">
    <property type="entry name" value="E3 UBIQUITIN-PROTEIN LIGASE NHLRC1-RELATED"/>
    <property type="match status" value="1"/>
</dbReference>
<keyword evidence="1" id="KW-0677">Repeat</keyword>
<feature type="signal peptide" evidence="3">
    <location>
        <begin position="1"/>
        <end position="17"/>
    </location>
</feature>